<organism evidence="3 4">
    <name type="scientific">Vulpes vulpes</name>
    <name type="common">Red fox</name>
    <dbReference type="NCBI Taxonomy" id="9627"/>
    <lineage>
        <taxon>Eukaryota</taxon>
        <taxon>Metazoa</taxon>
        <taxon>Chordata</taxon>
        <taxon>Craniata</taxon>
        <taxon>Vertebrata</taxon>
        <taxon>Euteleostomi</taxon>
        <taxon>Mammalia</taxon>
        <taxon>Eutheria</taxon>
        <taxon>Laurasiatheria</taxon>
        <taxon>Carnivora</taxon>
        <taxon>Caniformia</taxon>
        <taxon>Canidae</taxon>
        <taxon>Vulpes</taxon>
    </lineage>
</organism>
<dbReference type="Pfam" id="PF15242">
    <property type="entry name" value="FAM53"/>
    <property type="match status" value="1"/>
</dbReference>
<dbReference type="PANTHER" id="PTHR28567:SF2">
    <property type="entry name" value="PROTEIN FAM53A"/>
    <property type="match status" value="1"/>
</dbReference>
<dbReference type="GeneID" id="112920132"/>
<sequence length="422" mass="46086">MVTFITEKLQNQSLDDLVCKSYDASQRVPEHHRGVAARPVLWLLSLTRTLQRLTIGFRHCHRALEPSHVCVPLSLQPQHSGRTLSSSGHVFPFESNEDRCPWKVLSGGWPIGNQTATGTWGPNTVLGAVSTIDLRESSGPPSAPPTKRHCRSLSELAHCHSLWRPSCSRVWTPVSKRWCHSGGSAMLQESLGASLPRGAAPLDRTLLVAGPTLSPAPQPPSASGGCVDSYEGSSGLPWRPRVPSWRHRLSLSQEHLAEVGTALPSTSSSPSSTPELGRRLGLLRCCSQPCVLVGRKWQRKRRREEGTRWPRPSLDFLKMTRTLKNSKSLCSLDYEDEEEDDSQVKLTPYDPHGLTGIVTSGSNPLRVCPRPCCPSPWASGEPMAAEGEGGSSRDPSDWDSAGEEGVFPPSRGELDLGQIENN</sequence>
<accession>A0ABM4YU68</accession>
<protein>
    <submittedName>
        <fullName evidence="4">Protein FAM53A isoform X1</fullName>
    </submittedName>
</protein>
<dbReference type="PANTHER" id="PTHR28567">
    <property type="entry name" value="PROTEIN FAM53A-LIKE ISOFORM X1"/>
    <property type="match status" value="1"/>
</dbReference>
<gene>
    <name evidence="4" type="primary">FAM53A</name>
</gene>
<dbReference type="RefSeq" id="XP_072593823.1">
    <property type="nucleotide sequence ID" value="XM_072737722.1"/>
</dbReference>
<evidence type="ECO:0000313" key="3">
    <source>
        <dbReference type="Proteomes" id="UP001652641"/>
    </source>
</evidence>
<keyword evidence="3" id="KW-1185">Reference proteome</keyword>
<feature type="region of interest" description="Disordered" evidence="2">
    <location>
        <begin position="378"/>
        <end position="422"/>
    </location>
</feature>
<proteinExistence type="inferred from homology"/>
<dbReference type="Proteomes" id="UP001652641">
    <property type="component" value="Chromosome 14"/>
</dbReference>
<comment type="similarity">
    <text evidence="1">Belongs to the FAM53 family.</text>
</comment>
<evidence type="ECO:0000256" key="1">
    <source>
        <dbReference type="ARBA" id="ARBA00010984"/>
    </source>
</evidence>
<dbReference type="InterPro" id="IPR029356">
    <property type="entry name" value="FAM53"/>
</dbReference>
<reference evidence="4" key="1">
    <citation type="submission" date="2025-08" db="UniProtKB">
        <authorList>
            <consortium name="RefSeq"/>
        </authorList>
    </citation>
    <scope>IDENTIFICATION</scope>
    <source>
        <tissue evidence="4">Cell line</tissue>
    </source>
</reference>
<name>A0ABM4YU68_VULVU</name>
<evidence type="ECO:0000313" key="4">
    <source>
        <dbReference type="RefSeq" id="XP_072593823.1"/>
    </source>
</evidence>
<evidence type="ECO:0000256" key="2">
    <source>
        <dbReference type="SAM" id="MobiDB-lite"/>
    </source>
</evidence>